<dbReference type="Proteomes" id="UP000886723">
    <property type="component" value="Unassembled WGS sequence"/>
</dbReference>
<evidence type="ECO:0000313" key="1">
    <source>
        <dbReference type="EMBL" id="HIV13278.1"/>
    </source>
</evidence>
<comment type="caution">
    <text evidence="1">The sequence shown here is derived from an EMBL/GenBank/DDBJ whole genome shotgun (WGS) entry which is preliminary data.</text>
</comment>
<organism evidence="1 2">
    <name type="scientific">Candidatus Pullilachnospira stercoravium</name>
    <dbReference type="NCBI Taxonomy" id="2840913"/>
    <lineage>
        <taxon>Bacteria</taxon>
        <taxon>Bacillati</taxon>
        <taxon>Bacillota</taxon>
        <taxon>Clostridia</taxon>
        <taxon>Lachnospirales</taxon>
        <taxon>Lachnospiraceae</taxon>
        <taxon>Lachnospiraceae incertae sedis</taxon>
        <taxon>Candidatus Pullilachnospira</taxon>
    </lineage>
</organism>
<evidence type="ECO:0000313" key="2">
    <source>
        <dbReference type="Proteomes" id="UP000886723"/>
    </source>
</evidence>
<reference evidence="1" key="2">
    <citation type="journal article" date="2021" name="PeerJ">
        <title>Extensive microbial diversity within the chicken gut microbiome revealed by metagenomics and culture.</title>
        <authorList>
            <person name="Gilroy R."/>
            <person name="Ravi A."/>
            <person name="Getino M."/>
            <person name="Pursley I."/>
            <person name="Horton D.L."/>
            <person name="Alikhan N.F."/>
            <person name="Baker D."/>
            <person name="Gharbi K."/>
            <person name="Hall N."/>
            <person name="Watson M."/>
            <person name="Adriaenssens E.M."/>
            <person name="Foster-Nyarko E."/>
            <person name="Jarju S."/>
            <person name="Secka A."/>
            <person name="Antonio M."/>
            <person name="Oren A."/>
            <person name="Chaudhuri R.R."/>
            <person name="La Ragione R."/>
            <person name="Hildebrand F."/>
            <person name="Pallen M.J."/>
        </authorList>
    </citation>
    <scope>NUCLEOTIDE SEQUENCE</scope>
    <source>
        <strain evidence="1">ChiBcec2-4451</strain>
    </source>
</reference>
<reference evidence="1" key="1">
    <citation type="submission" date="2020-10" db="EMBL/GenBank/DDBJ databases">
        <authorList>
            <person name="Gilroy R."/>
        </authorList>
    </citation>
    <scope>NUCLEOTIDE SEQUENCE</scope>
    <source>
        <strain evidence="1">ChiBcec2-4451</strain>
    </source>
</reference>
<protein>
    <recommendedName>
        <fullName evidence="3">YolD-like protein</fullName>
    </recommendedName>
</protein>
<proteinExistence type="predicted"/>
<gene>
    <name evidence="1" type="ORF">IAA63_09100</name>
</gene>
<name>A0A9D1NW42_9FIRM</name>
<sequence length="174" mass="19862">MDDTAMDNMTMDYKNSKEGLTVRRKYGDLLYLSPPEPSFRHPRMPVDSRAKIFSPFAALRGYEEEIAEEGRKRTLVPKRILSEEDIGTLSDLLMQVRKGMRVTIRYFREEDTDTRASAEGPIGTYEEVTGTVTRLEPDGRWLRVFDGDDEVEIGFDDLDMVTGDEILGAKEEKG</sequence>
<dbReference type="AlphaFoldDB" id="A0A9D1NW42"/>
<accession>A0A9D1NW42</accession>
<evidence type="ECO:0008006" key="3">
    <source>
        <dbReference type="Google" id="ProtNLM"/>
    </source>
</evidence>
<dbReference type="EMBL" id="DVON01000191">
    <property type="protein sequence ID" value="HIV13278.1"/>
    <property type="molecule type" value="Genomic_DNA"/>
</dbReference>